<dbReference type="AlphaFoldDB" id="A7NF57"/>
<accession>A7NF57</accession>
<organism evidence="2 3">
    <name type="scientific">Roseiflexus castenholzii (strain DSM 13941 / HLO8)</name>
    <dbReference type="NCBI Taxonomy" id="383372"/>
    <lineage>
        <taxon>Bacteria</taxon>
        <taxon>Bacillati</taxon>
        <taxon>Chloroflexota</taxon>
        <taxon>Chloroflexia</taxon>
        <taxon>Chloroflexales</taxon>
        <taxon>Roseiflexineae</taxon>
        <taxon>Roseiflexaceae</taxon>
        <taxon>Roseiflexus</taxon>
    </lineage>
</organism>
<sequence length="113" mass="12568">MAMIRQALRTLRLIVGWICIIGGLIVSISPIPFGFVIVIAGIILVGPRDRGLRIVRAWWNRAIRSLASSSVPLVSALAKRIITFQSSIEMRIHQWTATRTTPRIAPQRAVAEE</sequence>
<evidence type="ECO:0008006" key="4">
    <source>
        <dbReference type="Google" id="ProtNLM"/>
    </source>
</evidence>
<protein>
    <recommendedName>
        <fullName evidence="4">Transmembrane protein (PGPGW)</fullName>
    </recommendedName>
</protein>
<keyword evidence="1" id="KW-0812">Transmembrane</keyword>
<keyword evidence="1" id="KW-0472">Membrane</keyword>
<evidence type="ECO:0000313" key="2">
    <source>
        <dbReference type="EMBL" id="ABU58645.1"/>
    </source>
</evidence>
<dbReference type="KEGG" id="rca:Rcas_2567"/>
<name>A7NF57_ROSCS</name>
<dbReference type="Proteomes" id="UP000000263">
    <property type="component" value="Chromosome"/>
</dbReference>
<feature type="transmembrane region" description="Helical" evidence="1">
    <location>
        <begin position="12"/>
        <end position="45"/>
    </location>
</feature>
<dbReference type="HOGENOM" id="CLU_2131670_0_0_0"/>
<keyword evidence="1" id="KW-1133">Transmembrane helix</keyword>
<evidence type="ECO:0000256" key="1">
    <source>
        <dbReference type="SAM" id="Phobius"/>
    </source>
</evidence>
<dbReference type="EMBL" id="CP000804">
    <property type="protein sequence ID" value="ABU58645.1"/>
    <property type="molecule type" value="Genomic_DNA"/>
</dbReference>
<keyword evidence="3" id="KW-1185">Reference proteome</keyword>
<reference evidence="2 3" key="1">
    <citation type="submission" date="2007-08" db="EMBL/GenBank/DDBJ databases">
        <title>Complete sequence of Roseiflexus castenholzii DSM 13941.</title>
        <authorList>
            <consortium name="US DOE Joint Genome Institute"/>
            <person name="Copeland A."/>
            <person name="Lucas S."/>
            <person name="Lapidus A."/>
            <person name="Barry K."/>
            <person name="Glavina del Rio T."/>
            <person name="Dalin E."/>
            <person name="Tice H."/>
            <person name="Pitluck S."/>
            <person name="Thompson L.S."/>
            <person name="Brettin T."/>
            <person name="Bruce D."/>
            <person name="Detter J.C."/>
            <person name="Han C."/>
            <person name="Tapia R."/>
            <person name="Schmutz J."/>
            <person name="Larimer F."/>
            <person name="Land M."/>
            <person name="Hauser L."/>
            <person name="Kyrpides N."/>
            <person name="Mikhailova N."/>
            <person name="Bryant D.A."/>
            <person name="Hanada S."/>
            <person name="Tsukatani Y."/>
            <person name="Richardson P."/>
        </authorList>
    </citation>
    <scope>NUCLEOTIDE SEQUENCE [LARGE SCALE GENOMIC DNA]</scope>
    <source>
        <strain evidence="3">DSM 13941 / HLO8</strain>
    </source>
</reference>
<proteinExistence type="predicted"/>
<dbReference type="OrthoDB" id="9855069at2"/>
<evidence type="ECO:0000313" key="3">
    <source>
        <dbReference type="Proteomes" id="UP000000263"/>
    </source>
</evidence>
<gene>
    <name evidence="2" type="ordered locus">Rcas_2567</name>
</gene>